<dbReference type="AlphaFoldDB" id="A3V3M7"/>
<dbReference type="InterPro" id="IPR011541">
    <property type="entry name" value="Ni/Co_transpt_high_affinity"/>
</dbReference>
<feature type="transmembrane region" description="Helical" evidence="13">
    <location>
        <begin position="272"/>
        <end position="290"/>
    </location>
</feature>
<dbReference type="EMBL" id="AAMS01000003">
    <property type="protein sequence ID" value="EAQ07084.1"/>
    <property type="molecule type" value="Genomic_DNA"/>
</dbReference>
<keyword evidence="10" id="KW-0921">Nickel transport</keyword>
<keyword evidence="8 13" id="KW-1133">Transmembrane helix</keyword>
<evidence type="ECO:0000256" key="7">
    <source>
        <dbReference type="ARBA" id="ARBA00022692"/>
    </source>
</evidence>
<evidence type="ECO:0000313" key="14">
    <source>
        <dbReference type="EMBL" id="EAQ07084.1"/>
    </source>
</evidence>
<dbReference type="PANTHER" id="PTHR40659:SF1">
    <property type="entry name" value="NICKEL_COBALT EFFLUX SYSTEM RCNA"/>
    <property type="match status" value="1"/>
</dbReference>
<reference evidence="14 15" key="1">
    <citation type="submission" date="2006-01" db="EMBL/GenBank/DDBJ databases">
        <authorList>
            <person name="Hagstrom A."/>
            <person name="Ferriera S."/>
            <person name="Johnson J."/>
            <person name="Kravitz S."/>
            <person name="Halpern A."/>
            <person name="Remington K."/>
            <person name="Beeson K."/>
            <person name="Tran B."/>
            <person name="Rogers Y.-H."/>
            <person name="Friedman R."/>
            <person name="Venter J.C."/>
        </authorList>
    </citation>
    <scope>NUCLEOTIDE SEQUENCE [LARGE SCALE GENOMIC DNA]</scope>
    <source>
        <strain evidence="14 15">SKA53</strain>
    </source>
</reference>
<evidence type="ECO:0000256" key="1">
    <source>
        <dbReference type="ARBA" id="ARBA00002510"/>
    </source>
</evidence>
<keyword evidence="15" id="KW-1185">Reference proteome</keyword>
<organism evidence="14 15">
    <name type="scientific">Yoonia vestfoldensis SKA53</name>
    <dbReference type="NCBI Taxonomy" id="314232"/>
    <lineage>
        <taxon>Bacteria</taxon>
        <taxon>Pseudomonadati</taxon>
        <taxon>Pseudomonadota</taxon>
        <taxon>Alphaproteobacteria</taxon>
        <taxon>Rhodobacterales</taxon>
        <taxon>Paracoccaceae</taxon>
        <taxon>Yoonia</taxon>
    </lineage>
</organism>
<dbReference type="GO" id="GO:0046583">
    <property type="term" value="F:monoatomic cation efflux transmembrane transporter activity"/>
    <property type="evidence" value="ECO:0007669"/>
    <property type="project" value="TreeGrafter"/>
</dbReference>
<dbReference type="RefSeq" id="WP_007204314.1">
    <property type="nucleotide sequence ID" value="NZ_CH672414.1"/>
</dbReference>
<dbReference type="GO" id="GO:0032025">
    <property type="term" value="P:response to cobalt ion"/>
    <property type="evidence" value="ECO:0007669"/>
    <property type="project" value="TreeGrafter"/>
</dbReference>
<dbReference type="GO" id="GO:0005886">
    <property type="term" value="C:plasma membrane"/>
    <property type="evidence" value="ECO:0007669"/>
    <property type="project" value="UniProtKB-SubCell"/>
</dbReference>
<keyword evidence="5" id="KW-1003">Cell membrane</keyword>
<dbReference type="OrthoDB" id="9812956at2"/>
<evidence type="ECO:0000256" key="13">
    <source>
        <dbReference type="RuleBase" id="RU362101"/>
    </source>
</evidence>
<evidence type="ECO:0000256" key="4">
    <source>
        <dbReference type="ARBA" id="ARBA00022448"/>
    </source>
</evidence>
<keyword evidence="11 13" id="KW-0472">Membrane</keyword>
<feature type="transmembrane region" description="Helical" evidence="13">
    <location>
        <begin position="58"/>
        <end position="76"/>
    </location>
</feature>
<comment type="similarity">
    <text evidence="13">Belongs to the NiCoT transporter (TC 2.A.52) family.</text>
</comment>
<sequence>MRRFAVILLAVIGAGAVWLWGFGGAEQIMRQAAASQMQVQNAMAGALRALQQGDLAAVLTLWGLCFAYGFVHAAGPGHGKLVIGGYGLGARVPVGRLAGLALASSLAQAATAVVLVYGAVWALGWGRAQMTGLADDVLEPVSYALIAGVGLWLVLRGARHLRGLRRPVQAPDDICASCGHAHGPSVEQAAEVRSWRDAAAIIAAIAVRPCTGAVFLLILTWRFGLDWAGIIGAFVMGLGTASITVLVAFAAVGFRETALQLVSNRGTARMMASAEIAAGALVMLLALQLVQRSI</sequence>
<evidence type="ECO:0000256" key="5">
    <source>
        <dbReference type="ARBA" id="ARBA00022475"/>
    </source>
</evidence>
<comment type="subcellular location">
    <subcellularLocation>
        <location evidence="2 13">Cell membrane</location>
        <topology evidence="2 13">Multi-pass membrane protein</topology>
    </subcellularLocation>
</comment>
<dbReference type="GO" id="GO:0006824">
    <property type="term" value="P:cobalt ion transport"/>
    <property type="evidence" value="ECO:0007669"/>
    <property type="project" value="UniProtKB-KW"/>
</dbReference>
<dbReference type="eggNOG" id="COG2215">
    <property type="taxonomic scope" value="Bacteria"/>
</dbReference>
<name>A3V3M7_9RHOB</name>
<evidence type="ECO:0000256" key="3">
    <source>
        <dbReference type="ARBA" id="ARBA00022426"/>
    </source>
</evidence>
<feature type="transmembrane region" description="Helical" evidence="13">
    <location>
        <begin position="227"/>
        <end position="252"/>
    </location>
</feature>
<dbReference type="GO" id="GO:0010045">
    <property type="term" value="P:response to nickel cation"/>
    <property type="evidence" value="ECO:0007669"/>
    <property type="project" value="TreeGrafter"/>
</dbReference>
<proteinExistence type="inferred from homology"/>
<evidence type="ECO:0000256" key="10">
    <source>
        <dbReference type="ARBA" id="ARBA00023112"/>
    </source>
</evidence>
<evidence type="ECO:0000256" key="6">
    <source>
        <dbReference type="ARBA" id="ARBA00022596"/>
    </source>
</evidence>
<dbReference type="HOGENOM" id="CLU_058605_0_2_5"/>
<feature type="transmembrane region" description="Helical" evidence="13">
    <location>
        <begin position="97"/>
        <end position="120"/>
    </location>
</feature>
<evidence type="ECO:0000256" key="2">
    <source>
        <dbReference type="ARBA" id="ARBA00004651"/>
    </source>
</evidence>
<feature type="transmembrane region" description="Helical" evidence="13">
    <location>
        <begin position="198"/>
        <end position="221"/>
    </location>
</feature>
<feature type="transmembrane region" description="Helical" evidence="13">
    <location>
        <begin position="140"/>
        <end position="158"/>
    </location>
</feature>
<evidence type="ECO:0000313" key="15">
    <source>
        <dbReference type="Proteomes" id="UP000004507"/>
    </source>
</evidence>
<keyword evidence="3" id="KW-0171">Cobalt transport</keyword>
<evidence type="ECO:0000256" key="12">
    <source>
        <dbReference type="ARBA" id="ARBA00023285"/>
    </source>
</evidence>
<keyword evidence="4 13" id="KW-0813">Transport</keyword>
<evidence type="ECO:0000256" key="9">
    <source>
        <dbReference type="ARBA" id="ARBA00023065"/>
    </source>
</evidence>
<keyword evidence="7 13" id="KW-0812">Transmembrane</keyword>
<evidence type="ECO:0000256" key="8">
    <source>
        <dbReference type="ARBA" id="ARBA00022989"/>
    </source>
</evidence>
<gene>
    <name evidence="14" type="ORF">SKA53_01771</name>
</gene>
<dbReference type="GO" id="GO:0015099">
    <property type="term" value="F:nickel cation transmembrane transporter activity"/>
    <property type="evidence" value="ECO:0007669"/>
    <property type="project" value="UniProtKB-UniRule"/>
</dbReference>
<dbReference type="STRING" id="314232.SKA53_01771"/>
<keyword evidence="9" id="KW-0406">Ion transport</keyword>
<comment type="caution">
    <text evidence="14">The sequence shown here is derived from an EMBL/GenBank/DDBJ whole genome shotgun (WGS) entry which is preliminary data.</text>
</comment>
<keyword evidence="12" id="KW-0170">Cobalt</keyword>
<dbReference type="Pfam" id="PF03824">
    <property type="entry name" value="NicO"/>
    <property type="match status" value="1"/>
</dbReference>
<dbReference type="PANTHER" id="PTHR40659">
    <property type="entry name" value="NICKEL/COBALT EFFLUX SYSTEM RCNA"/>
    <property type="match status" value="1"/>
</dbReference>
<protein>
    <recommendedName>
        <fullName evidence="13">Nickel/cobalt efflux system</fullName>
    </recommendedName>
</protein>
<keyword evidence="6" id="KW-0533">Nickel</keyword>
<dbReference type="Proteomes" id="UP000004507">
    <property type="component" value="Unassembled WGS sequence"/>
</dbReference>
<evidence type="ECO:0000256" key="11">
    <source>
        <dbReference type="ARBA" id="ARBA00023136"/>
    </source>
</evidence>
<comment type="function">
    <text evidence="1">Efflux system for nickel and cobalt.</text>
</comment>
<accession>A3V3M7</accession>
<dbReference type="InterPro" id="IPR051224">
    <property type="entry name" value="NiCoT_RcnA"/>
</dbReference>